<feature type="transmembrane region" description="Helical" evidence="6">
    <location>
        <begin position="247"/>
        <end position="267"/>
    </location>
</feature>
<keyword evidence="3 6" id="KW-0812">Transmembrane</keyword>
<dbReference type="GO" id="GO:0016020">
    <property type="term" value="C:membrane"/>
    <property type="evidence" value="ECO:0007669"/>
    <property type="project" value="UniProtKB-SubCell"/>
</dbReference>
<dbReference type="PANTHER" id="PTHR42723:SF1">
    <property type="entry name" value="CHLOROPHYLL SYNTHASE, CHLOROPLASTIC"/>
    <property type="match status" value="1"/>
</dbReference>
<keyword evidence="5 6" id="KW-0472">Membrane</keyword>
<feature type="transmembrane region" description="Helical" evidence="6">
    <location>
        <begin position="56"/>
        <end position="75"/>
    </location>
</feature>
<dbReference type="InterPro" id="IPR050475">
    <property type="entry name" value="Prenyltransferase_related"/>
</dbReference>
<evidence type="ECO:0000256" key="3">
    <source>
        <dbReference type="ARBA" id="ARBA00022692"/>
    </source>
</evidence>
<evidence type="ECO:0000256" key="5">
    <source>
        <dbReference type="ARBA" id="ARBA00023136"/>
    </source>
</evidence>
<reference evidence="7 8" key="1">
    <citation type="submission" date="2019-07" db="EMBL/GenBank/DDBJ databases">
        <title>Seonamhaeicola sp. W255 draft genome.</title>
        <authorList>
            <person name="Zhang X.-Y."/>
            <person name="Zhang R."/>
            <person name="Zhong Y.-L."/>
            <person name="Du Z.-J."/>
        </authorList>
    </citation>
    <scope>NUCLEOTIDE SEQUENCE [LARGE SCALE GENOMIC DNA]</scope>
    <source>
        <strain evidence="7 8">W255</strain>
    </source>
</reference>
<feature type="transmembrane region" description="Helical" evidence="6">
    <location>
        <begin position="219"/>
        <end position="241"/>
    </location>
</feature>
<accession>A0A562YFX5</accession>
<dbReference type="AlphaFoldDB" id="A0A562YFX5"/>
<name>A0A562YFX5_9FLAO</name>
<dbReference type="RefSeq" id="WP_133356083.1">
    <property type="nucleotide sequence ID" value="NZ_SMZJ02000003.1"/>
</dbReference>
<evidence type="ECO:0000256" key="2">
    <source>
        <dbReference type="ARBA" id="ARBA00022475"/>
    </source>
</evidence>
<evidence type="ECO:0000256" key="6">
    <source>
        <dbReference type="SAM" id="Phobius"/>
    </source>
</evidence>
<dbReference type="Gene3D" id="1.10.357.140">
    <property type="entry name" value="UbiA prenyltransferase"/>
    <property type="match status" value="1"/>
</dbReference>
<protein>
    <recommendedName>
        <fullName evidence="9">Prenyltransferase</fullName>
    </recommendedName>
</protein>
<keyword evidence="2" id="KW-1003">Cell membrane</keyword>
<dbReference type="EMBL" id="SMZJ02000003">
    <property type="protein sequence ID" value="TWO33261.1"/>
    <property type="molecule type" value="Genomic_DNA"/>
</dbReference>
<dbReference type="OrthoDB" id="2908954at2"/>
<comment type="subcellular location">
    <subcellularLocation>
        <location evidence="1">Membrane</location>
        <topology evidence="1">Multi-pass membrane protein</topology>
    </subcellularLocation>
</comment>
<dbReference type="PANTHER" id="PTHR42723">
    <property type="entry name" value="CHLOROPHYLL SYNTHASE"/>
    <property type="match status" value="1"/>
</dbReference>
<evidence type="ECO:0000313" key="8">
    <source>
        <dbReference type="Proteomes" id="UP000295814"/>
    </source>
</evidence>
<gene>
    <name evidence="7" type="ORF">E1J38_005030</name>
</gene>
<evidence type="ECO:0008006" key="9">
    <source>
        <dbReference type="Google" id="ProtNLM"/>
    </source>
</evidence>
<feature type="transmembrane region" description="Helical" evidence="6">
    <location>
        <begin position="301"/>
        <end position="318"/>
    </location>
</feature>
<keyword evidence="8" id="KW-1185">Reference proteome</keyword>
<evidence type="ECO:0000313" key="7">
    <source>
        <dbReference type="EMBL" id="TWO33261.1"/>
    </source>
</evidence>
<dbReference type="Pfam" id="PF01040">
    <property type="entry name" value="UbiA"/>
    <property type="match status" value="1"/>
</dbReference>
<organism evidence="7 8">
    <name type="scientific">Seonamhaeicola sediminis</name>
    <dbReference type="NCBI Taxonomy" id="2528206"/>
    <lineage>
        <taxon>Bacteria</taxon>
        <taxon>Pseudomonadati</taxon>
        <taxon>Bacteroidota</taxon>
        <taxon>Flavobacteriia</taxon>
        <taxon>Flavobacteriales</taxon>
        <taxon>Flavobacteriaceae</taxon>
    </lineage>
</organism>
<keyword evidence="4 6" id="KW-1133">Transmembrane helix</keyword>
<dbReference type="InterPro" id="IPR044878">
    <property type="entry name" value="UbiA_sf"/>
</dbReference>
<dbReference type="Gene3D" id="1.20.120.1780">
    <property type="entry name" value="UbiA prenyltransferase"/>
    <property type="match status" value="1"/>
</dbReference>
<sequence length="325" mass="36838">MNRNNSMMKNTYPIFSFKFFKAYLIQCRPYLLFLSGIVGLSGIAIAVTENISTNLWSIYLAFVPLFLGYGFGQALTDTWQTDTDSISAPYRPLSKGVISIKSVRIVSILGLVLSVVILVYLNFWNIILGALSVFGLITYSHFKKNFWFVGPFYNAWIVALLPIMGYISVVDSKLFSSKLLMLVLLSFMSYTNFVLMGYLKDISADRETGYKTFPVVFGWNRTVWIGDIIVLLSTVLVLLIVETGIGIGIASIATILTIYGQIYAHLAKVKEESYASIPIEMTVRSFILWQIAVILDNHPNWLVVIIIFYLFFEAFLFFRPEKSQI</sequence>
<evidence type="ECO:0000256" key="1">
    <source>
        <dbReference type="ARBA" id="ARBA00004141"/>
    </source>
</evidence>
<dbReference type="InterPro" id="IPR000537">
    <property type="entry name" value="UbiA_prenyltransferase"/>
</dbReference>
<comment type="caution">
    <text evidence="7">The sequence shown here is derived from an EMBL/GenBank/DDBJ whole genome shotgun (WGS) entry which is preliminary data.</text>
</comment>
<dbReference type="GO" id="GO:0016765">
    <property type="term" value="F:transferase activity, transferring alkyl or aryl (other than methyl) groups"/>
    <property type="evidence" value="ECO:0007669"/>
    <property type="project" value="InterPro"/>
</dbReference>
<dbReference type="CDD" id="cd13956">
    <property type="entry name" value="PT_UbiA"/>
    <property type="match status" value="1"/>
</dbReference>
<proteinExistence type="predicted"/>
<feature type="transmembrane region" description="Helical" evidence="6">
    <location>
        <begin position="96"/>
        <end position="117"/>
    </location>
</feature>
<dbReference type="Proteomes" id="UP000295814">
    <property type="component" value="Unassembled WGS sequence"/>
</dbReference>
<feature type="transmembrane region" description="Helical" evidence="6">
    <location>
        <begin position="146"/>
        <end position="167"/>
    </location>
</feature>
<evidence type="ECO:0000256" key="4">
    <source>
        <dbReference type="ARBA" id="ARBA00022989"/>
    </source>
</evidence>
<feature type="transmembrane region" description="Helical" evidence="6">
    <location>
        <begin position="179"/>
        <end position="199"/>
    </location>
</feature>